<dbReference type="InterPro" id="IPR035979">
    <property type="entry name" value="RBD_domain_sf"/>
</dbReference>
<dbReference type="InterPro" id="IPR012677">
    <property type="entry name" value="Nucleotide-bd_a/b_plait_sf"/>
</dbReference>
<evidence type="ECO:0000256" key="2">
    <source>
        <dbReference type="ARBA" id="ARBA00022884"/>
    </source>
</evidence>
<keyword evidence="2 3" id="KW-0694">RNA-binding</keyword>
<accession>A0A5J5DRM4</accession>
<evidence type="ECO:0000259" key="4">
    <source>
        <dbReference type="PROSITE" id="PS50102"/>
    </source>
</evidence>
<dbReference type="SMART" id="SM00360">
    <property type="entry name" value="RRM"/>
    <property type="match status" value="1"/>
</dbReference>
<feature type="non-terminal residue" evidence="5">
    <location>
        <position position="1"/>
    </location>
</feature>
<keyword evidence="1" id="KW-0677">Repeat</keyword>
<reference evidence="5 6" key="1">
    <citation type="submission" date="2019-08" db="EMBL/GenBank/DDBJ databases">
        <title>A chromosome-level genome assembly, high-density linkage maps, and genome scans reveal the genomic architecture of hybrid incompatibilities underlying speciation via character displacement in darters (Percidae: Etheostominae).</title>
        <authorList>
            <person name="Moran R.L."/>
            <person name="Catchen J.M."/>
            <person name="Fuller R.C."/>
        </authorList>
    </citation>
    <scope>NUCLEOTIDE SEQUENCE [LARGE SCALE GENOMIC DNA]</scope>
    <source>
        <strain evidence="5">EspeVRDwgs_2016</strain>
        <tissue evidence="5">Muscle</tissue>
    </source>
</reference>
<gene>
    <name evidence="5" type="ORF">FQN60_011375</name>
</gene>
<dbReference type="SUPFAM" id="SSF54928">
    <property type="entry name" value="RNA-binding domain, RBD"/>
    <property type="match status" value="1"/>
</dbReference>
<dbReference type="Proteomes" id="UP000327493">
    <property type="component" value="Chromosome 1"/>
</dbReference>
<evidence type="ECO:0000256" key="1">
    <source>
        <dbReference type="ARBA" id="ARBA00022737"/>
    </source>
</evidence>
<dbReference type="PANTHER" id="PTHR24012">
    <property type="entry name" value="RNA BINDING PROTEIN"/>
    <property type="match status" value="1"/>
</dbReference>
<organism evidence="5 6">
    <name type="scientific">Etheostoma spectabile</name>
    <name type="common">orangethroat darter</name>
    <dbReference type="NCBI Taxonomy" id="54343"/>
    <lineage>
        <taxon>Eukaryota</taxon>
        <taxon>Metazoa</taxon>
        <taxon>Chordata</taxon>
        <taxon>Craniata</taxon>
        <taxon>Vertebrata</taxon>
        <taxon>Euteleostomi</taxon>
        <taxon>Actinopterygii</taxon>
        <taxon>Neopterygii</taxon>
        <taxon>Teleostei</taxon>
        <taxon>Neoteleostei</taxon>
        <taxon>Acanthomorphata</taxon>
        <taxon>Eupercaria</taxon>
        <taxon>Perciformes</taxon>
        <taxon>Percoidei</taxon>
        <taxon>Percidae</taxon>
        <taxon>Etheostomatinae</taxon>
        <taxon>Etheostoma</taxon>
    </lineage>
</organism>
<dbReference type="Gene3D" id="3.30.70.330">
    <property type="match status" value="1"/>
</dbReference>
<proteinExistence type="predicted"/>
<dbReference type="EMBL" id="VOFY01000001">
    <property type="protein sequence ID" value="KAA8596084.1"/>
    <property type="molecule type" value="Genomic_DNA"/>
</dbReference>
<comment type="caution">
    <text evidence="5">The sequence shown here is derived from an EMBL/GenBank/DDBJ whole genome shotgun (WGS) entry which is preliminary data.</text>
</comment>
<evidence type="ECO:0000313" key="5">
    <source>
        <dbReference type="EMBL" id="KAA8596084.1"/>
    </source>
</evidence>
<dbReference type="InterPro" id="IPR000504">
    <property type="entry name" value="RRM_dom"/>
</dbReference>
<sequence length="273" mass="29780">TVPSAVAFVLSSLPPSLLPSPFLSSYPEDRKLFVGMLGKQQSEDDVRRLFETFGQIEECTVLRGPDGASKAPLTLGLYSTNPSNNTSSLSSPPLLRLILIPIVLSEKRRDVIIGCAFVKFSSHAEAQAAINSLHGGQTMPVIRLQRHRWQNFKWQSRGQADSTQQIADIVMFGVTAWLTGPVELAGVGSNKTVHLVIFCYHHLGDILPFTLCKSDMWGSDMSGTADNTGRGCCSVLMLLPSLFSADIAAWVSSSAVVYNRALCWERPDQARLA</sequence>
<dbReference type="AlphaFoldDB" id="A0A5J5DRM4"/>
<keyword evidence="6" id="KW-1185">Reference proteome</keyword>
<evidence type="ECO:0000313" key="6">
    <source>
        <dbReference type="Proteomes" id="UP000327493"/>
    </source>
</evidence>
<dbReference type="GO" id="GO:0003723">
    <property type="term" value="F:RNA binding"/>
    <property type="evidence" value="ECO:0007669"/>
    <property type="project" value="UniProtKB-UniRule"/>
</dbReference>
<evidence type="ECO:0000256" key="3">
    <source>
        <dbReference type="PROSITE-ProRule" id="PRU00176"/>
    </source>
</evidence>
<protein>
    <recommendedName>
        <fullName evidence="4">RRM domain-containing protein</fullName>
    </recommendedName>
</protein>
<dbReference type="Pfam" id="PF00076">
    <property type="entry name" value="RRM_1"/>
    <property type="match status" value="1"/>
</dbReference>
<feature type="domain" description="RRM" evidence="4">
    <location>
        <begin position="30"/>
        <end position="146"/>
    </location>
</feature>
<name>A0A5J5DRM4_9PERO</name>
<dbReference type="PROSITE" id="PS50102">
    <property type="entry name" value="RRM"/>
    <property type="match status" value="1"/>
</dbReference>